<feature type="domain" description="Polysaccharide lyase family 8 central" evidence="9">
    <location>
        <begin position="610"/>
        <end position="861"/>
    </location>
</feature>
<dbReference type="GO" id="GO:0042597">
    <property type="term" value="C:periplasmic space"/>
    <property type="evidence" value="ECO:0007669"/>
    <property type="project" value="TreeGrafter"/>
</dbReference>
<dbReference type="AlphaFoldDB" id="A0A840CMF8"/>
<dbReference type="GO" id="GO:0030246">
    <property type="term" value="F:carbohydrate binding"/>
    <property type="evidence" value="ECO:0007669"/>
    <property type="project" value="InterPro"/>
</dbReference>
<evidence type="ECO:0000256" key="7">
    <source>
        <dbReference type="PIRSR" id="PIRSR034515-3"/>
    </source>
</evidence>
<evidence type="ECO:0000256" key="6">
    <source>
        <dbReference type="PIRSR" id="PIRSR034515-1"/>
    </source>
</evidence>
<evidence type="ECO:0000313" key="13">
    <source>
        <dbReference type="Proteomes" id="UP000555103"/>
    </source>
</evidence>
<feature type="signal peptide" evidence="8">
    <location>
        <begin position="1"/>
        <end position="19"/>
    </location>
</feature>
<feature type="active site" description="Proton acceptor" evidence="6">
    <location>
        <position position="349"/>
    </location>
</feature>
<dbReference type="GO" id="GO:0034001">
    <property type="term" value="F:chondroitin-sulfate-ABC exolyase activity"/>
    <property type="evidence" value="ECO:0007669"/>
    <property type="project" value="UniProtKB-EC"/>
</dbReference>
<dbReference type="RefSeq" id="WP_183305152.1">
    <property type="nucleotide sequence ID" value="NZ_JACIEP010000001.1"/>
</dbReference>
<accession>A0A840CMF8</accession>
<organism evidence="12 13">
    <name type="scientific">Dysgonomonas hofstadii</name>
    <dbReference type="NCBI Taxonomy" id="637886"/>
    <lineage>
        <taxon>Bacteria</taxon>
        <taxon>Pseudomonadati</taxon>
        <taxon>Bacteroidota</taxon>
        <taxon>Bacteroidia</taxon>
        <taxon>Bacteroidales</taxon>
        <taxon>Dysgonomonadaceae</taxon>
        <taxon>Dysgonomonas</taxon>
    </lineage>
</organism>
<feature type="active site" description="Proton donor" evidence="6">
    <location>
        <position position="465"/>
    </location>
</feature>
<dbReference type="InterPro" id="IPR014718">
    <property type="entry name" value="GH-type_carb-bd"/>
</dbReference>
<dbReference type="InterPro" id="IPR008979">
    <property type="entry name" value="Galactose-bd-like_sf"/>
</dbReference>
<evidence type="ECO:0000259" key="10">
    <source>
        <dbReference type="Pfam" id="PF09092"/>
    </source>
</evidence>
<feature type="binding site" evidence="7">
    <location>
        <position position="29"/>
    </location>
    <ligand>
        <name>Ca(2+)</name>
        <dbReference type="ChEBI" id="CHEBI:29108"/>
    </ligand>
</feature>
<feature type="binding site" evidence="7">
    <location>
        <position position="55"/>
    </location>
    <ligand>
        <name>Ca(2+)</name>
        <dbReference type="ChEBI" id="CHEBI:29108"/>
    </ligand>
</feature>
<dbReference type="SUPFAM" id="SSF49863">
    <property type="entry name" value="Hyaluronate lyase-like, C-terminal domain"/>
    <property type="match status" value="1"/>
</dbReference>
<feature type="binding site" evidence="7">
    <location>
        <position position="31"/>
    </location>
    <ligand>
        <name>Ca(2+)</name>
        <dbReference type="ChEBI" id="CHEBI:29108"/>
    </ligand>
</feature>
<gene>
    <name evidence="12" type="ORF">GGR21_000070</name>
</gene>
<evidence type="ECO:0000256" key="1">
    <source>
        <dbReference type="ARBA" id="ARBA00001913"/>
    </source>
</evidence>
<keyword evidence="8" id="KW-0732">Signal</keyword>
<dbReference type="InterPro" id="IPR024200">
    <property type="entry name" value="Chondroitinase_ABC_I"/>
</dbReference>
<dbReference type="InterPro" id="IPR015177">
    <property type="entry name" value="Lyase_catalyt"/>
</dbReference>
<reference evidence="12 13" key="1">
    <citation type="submission" date="2020-08" db="EMBL/GenBank/DDBJ databases">
        <title>Genomic Encyclopedia of Type Strains, Phase IV (KMG-IV): sequencing the most valuable type-strain genomes for metagenomic binning, comparative biology and taxonomic classification.</title>
        <authorList>
            <person name="Goeker M."/>
        </authorList>
    </citation>
    <scope>NUCLEOTIDE SEQUENCE [LARGE SCALE GENOMIC DNA]</scope>
    <source>
        <strain evidence="12 13">DSM 104969</strain>
    </source>
</reference>
<dbReference type="PANTHER" id="PTHR37322:SF3">
    <property type="entry name" value="CHONDROITIN SULFATE ABC EXOLYASE"/>
    <property type="match status" value="1"/>
</dbReference>
<keyword evidence="4 7" id="KW-0106">Calcium</keyword>
<dbReference type="InterPro" id="IPR011013">
    <property type="entry name" value="Gal_mutarotase_sf_dom"/>
</dbReference>
<dbReference type="GO" id="GO:0006027">
    <property type="term" value="P:glycosaminoglycan catabolic process"/>
    <property type="evidence" value="ECO:0007669"/>
    <property type="project" value="InterPro"/>
</dbReference>
<dbReference type="SUPFAM" id="SSF74650">
    <property type="entry name" value="Galactose mutarotase-like"/>
    <property type="match status" value="1"/>
</dbReference>
<dbReference type="Gene3D" id="2.60.120.430">
    <property type="entry name" value="Galactose-binding lectin"/>
    <property type="match status" value="1"/>
</dbReference>
<comment type="subunit">
    <text evidence="3">Monomer.</text>
</comment>
<dbReference type="GO" id="GO:0005576">
    <property type="term" value="C:extracellular region"/>
    <property type="evidence" value="ECO:0007669"/>
    <property type="project" value="InterPro"/>
</dbReference>
<evidence type="ECO:0000313" key="12">
    <source>
        <dbReference type="EMBL" id="MBB4034185.1"/>
    </source>
</evidence>
<dbReference type="SUPFAM" id="SSF48230">
    <property type="entry name" value="Chondroitin AC/alginate lyase"/>
    <property type="match status" value="1"/>
</dbReference>
<feature type="binding site" evidence="7">
    <location>
        <position position="166"/>
    </location>
    <ligand>
        <name>Ca(2+)</name>
        <dbReference type="ChEBI" id="CHEBI:29108"/>
    </ligand>
</feature>
<dbReference type="SUPFAM" id="SSF49785">
    <property type="entry name" value="Galactose-binding domain-like"/>
    <property type="match status" value="1"/>
</dbReference>
<dbReference type="Pfam" id="PF09093">
    <property type="entry name" value="Lyase_catalyt"/>
    <property type="match status" value="1"/>
</dbReference>
<comment type="cofactor">
    <cofactor evidence="1">
        <name>Ca(2+)</name>
        <dbReference type="ChEBI" id="CHEBI:29108"/>
    </cofactor>
</comment>
<feature type="domain" description="Lyase catalytic" evidence="11">
    <location>
        <begin position="214"/>
        <end position="561"/>
    </location>
</feature>
<evidence type="ECO:0000256" key="8">
    <source>
        <dbReference type="SAM" id="SignalP"/>
    </source>
</evidence>
<evidence type="ECO:0000256" key="5">
    <source>
        <dbReference type="ARBA" id="ARBA00023239"/>
    </source>
</evidence>
<dbReference type="Proteomes" id="UP000555103">
    <property type="component" value="Unassembled WGS sequence"/>
</dbReference>
<dbReference type="InterPro" id="IPR011071">
    <property type="entry name" value="Lyase_8-like_C"/>
</dbReference>
<dbReference type="Gene3D" id="2.70.98.10">
    <property type="match status" value="1"/>
</dbReference>
<dbReference type="Pfam" id="PF09092">
    <property type="entry name" value="Lyase_N"/>
    <property type="match status" value="1"/>
</dbReference>
<protein>
    <submittedName>
        <fullName evidence="12">Chondroitin-sulfate-ABC endolyase/exolyase</fullName>
        <ecNumber evidence="12">4.2.2.20</ecNumber>
        <ecNumber evidence="12">4.2.2.21</ecNumber>
    </submittedName>
</protein>
<dbReference type="EC" id="4.2.2.20" evidence="12"/>
<dbReference type="InterPro" id="IPR008929">
    <property type="entry name" value="Chondroitin_lyas"/>
</dbReference>
<feature type="chain" id="PRO_5032458967" evidence="8">
    <location>
        <begin position="20"/>
        <end position="1020"/>
    </location>
</feature>
<dbReference type="EC" id="4.2.2.21" evidence="12"/>
<dbReference type="Pfam" id="PF02278">
    <property type="entry name" value="Lyase_8"/>
    <property type="match status" value="1"/>
</dbReference>
<dbReference type="SMR" id="A0A840CMF8"/>
<dbReference type="InterPro" id="IPR003159">
    <property type="entry name" value="Lyase_8_central_dom"/>
</dbReference>
<dbReference type="InterPro" id="IPR039174">
    <property type="entry name" value="Chondroitin_ABC_lyase"/>
</dbReference>
<comment type="similarity">
    <text evidence="2">Belongs to the polysaccharide lyase 8 family.</text>
</comment>
<feature type="active site" description="Proton acceptor" evidence="6">
    <location>
        <position position="458"/>
    </location>
</feature>
<dbReference type="EMBL" id="JACIEP010000001">
    <property type="protein sequence ID" value="MBB4034185.1"/>
    <property type="molecule type" value="Genomic_DNA"/>
</dbReference>
<dbReference type="GO" id="GO:0034000">
    <property type="term" value="F:chondroitin-sulfate-ABC endolyase activity"/>
    <property type="evidence" value="ECO:0007669"/>
    <property type="project" value="UniProtKB-EC"/>
</dbReference>
<dbReference type="GO" id="GO:0005975">
    <property type="term" value="P:carbohydrate metabolic process"/>
    <property type="evidence" value="ECO:0007669"/>
    <property type="project" value="InterPro"/>
</dbReference>
<evidence type="ECO:0000259" key="9">
    <source>
        <dbReference type="Pfam" id="PF02278"/>
    </source>
</evidence>
<dbReference type="InterPro" id="IPR015176">
    <property type="entry name" value="Lyase_N"/>
</dbReference>
<evidence type="ECO:0000256" key="2">
    <source>
        <dbReference type="ARBA" id="ARBA00006699"/>
    </source>
</evidence>
<name>A0A840CMF8_9BACT</name>
<dbReference type="Gene3D" id="1.50.10.100">
    <property type="entry name" value="Chondroitin AC/alginate lyase"/>
    <property type="match status" value="1"/>
</dbReference>
<evidence type="ECO:0000256" key="3">
    <source>
        <dbReference type="ARBA" id="ARBA00011245"/>
    </source>
</evidence>
<keyword evidence="13" id="KW-1185">Reference proteome</keyword>
<proteinExistence type="inferred from homology"/>
<dbReference type="PANTHER" id="PTHR37322">
    <property type="match status" value="1"/>
</dbReference>
<evidence type="ECO:0000259" key="11">
    <source>
        <dbReference type="Pfam" id="PF09093"/>
    </source>
</evidence>
<dbReference type="Gene3D" id="2.60.220.10">
    <property type="entry name" value="Polysaccharide lyase family 8-like, C-terminal"/>
    <property type="match status" value="1"/>
</dbReference>
<evidence type="ECO:0000256" key="4">
    <source>
        <dbReference type="ARBA" id="ARBA00022837"/>
    </source>
</evidence>
<dbReference type="GO" id="GO:0046872">
    <property type="term" value="F:metal ion binding"/>
    <property type="evidence" value="ECO:0007669"/>
    <property type="project" value="UniProtKB-KW"/>
</dbReference>
<comment type="caution">
    <text evidence="12">The sequence shown here is derived from an EMBL/GenBank/DDBJ whole genome shotgun (WGS) entry which is preliminary data.</text>
</comment>
<keyword evidence="5 12" id="KW-0456">Lyase</keyword>
<sequence length="1020" mass="116386">MKKHILILSAFLFTIVCQAQLVKHERLLSFEDNNSLLYISTSASDISISEKHYKDGLRSLLWKYNAGGTINIKKDIGYEPVDPTGADTYLSTFIVWIYNEKPADTTIRFEFLRDGKVCTSFPFAINFCGWRAAWVCYDRDMEGKPEEKMNEIRIVAPDSDGKLYIDHLIASVKTDHRYQSPDLQVPFVNKETNNHWLQLLKASYLTPDILQEPLNDVQTADLRTMDKRFTGLLYIPSNISKKTIESLFRKYDTYQIKVDKEGNISGLPIFFTRAVEAYERLIPDWKNKFENNNMEFREYFTLMNRIAIAYHDAKTSSEKDLLKDMFLRMFDHASDQGVAYGSCLGNITHYGYSFRNFFTAYYLMKDVLKETGRYEEADKTLRWYAMTNEVFIKPKEPGMDMDAFNTIATGRFCSIMLMEDSPEKVQYVKSFSQWINNGCLPAKGLDDAFKSDGSAYHHCNNYPAYAVGGLSGATNMIYLLSNTGFAVSELAHQTVKNALMAMRFYCNKTHFPLSMSGRHPNGKGTLFPTHYGRMAIAGTPGGYQLIDEDMAAAYLRLKEETVNQDDNPEYSPVANSREDQILLDMIKKNGIRAESNPSGNISMPYGCVSVQRRDNWSAVVRGHSRYLWAAEHYLGANRYGRYLAHGSMQIMTAPAHKMVTPESGGWIEEGFDWGRIPGTTAIHLPVDQLEANILNVDKFSGFEEMLYSDEVFAGGISQQATNGAFGMKLHEHDKYNGSLRARKSFHFFGNVIVCLGSDIENSNTDYNTETTIFQLAMTNDSIRNYWNNYKNAGSVWTDHIGTGYYIPAGRNNNLRFEKNYNQISRMQNTGKETSGDWVSLVFDHRKAPQKASYEYAVIPRMNKTQISDFEKKPPYKILQHNSEAHIVKDIKTNTTSYVLFERPNKLPEGILQDVDSSCLIMIKENKRTLILTVANPDLALYRGSSDEAFDKDGRRIERSIYSRPWIKNESKEIPVTITLKGAWNISGNNNNCKIILSDNKRTVLLFTCKDGNSYDIELTK</sequence>
<dbReference type="PIRSF" id="PIRSF034515">
    <property type="entry name" value="Chondroitinase"/>
    <property type="match status" value="1"/>
</dbReference>
<feature type="domain" description="Lyase N-terminal" evidence="10">
    <location>
        <begin position="25"/>
        <end position="187"/>
    </location>
</feature>
<keyword evidence="7" id="KW-0479">Metal-binding</keyword>